<reference evidence="3 4" key="1">
    <citation type="submission" date="2016-10" db="EMBL/GenBank/DDBJ databases">
        <authorList>
            <person name="de Groot N.N."/>
        </authorList>
    </citation>
    <scope>NUCLEOTIDE SEQUENCE [LARGE SCALE GENOMIC DNA]</scope>
    <source>
        <strain evidence="3 4">DSM 6059</strain>
    </source>
</reference>
<gene>
    <name evidence="3" type="ORF">SAMN02745724_00675</name>
</gene>
<evidence type="ECO:0000259" key="2">
    <source>
        <dbReference type="Pfam" id="PF03886"/>
    </source>
</evidence>
<feature type="chain" id="PRO_5011652351" evidence="1">
    <location>
        <begin position="21"/>
        <end position="207"/>
    </location>
</feature>
<evidence type="ECO:0000256" key="1">
    <source>
        <dbReference type="SAM" id="SignalP"/>
    </source>
</evidence>
<dbReference type="SUPFAM" id="SSF159594">
    <property type="entry name" value="XCC0632-like"/>
    <property type="match status" value="1"/>
</dbReference>
<evidence type="ECO:0000313" key="4">
    <source>
        <dbReference type="Proteomes" id="UP000198862"/>
    </source>
</evidence>
<organism evidence="3 4">
    <name type="scientific">Pseudoalteromonas denitrificans DSM 6059</name>
    <dbReference type="NCBI Taxonomy" id="1123010"/>
    <lineage>
        <taxon>Bacteria</taxon>
        <taxon>Pseudomonadati</taxon>
        <taxon>Pseudomonadota</taxon>
        <taxon>Gammaproteobacteria</taxon>
        <taxon>Alteromonadales</taxon>
        <taxon>Pseudoalteromonadaceae</taxon>
        <taxon>Pseudoalteromonas</taxon>
    </lineage>
</organism>
<keyword evidence="3" id="KW-0449">Lipoprotein</keyword>
<feature type="domain" description="ABC-type transport auxiliary lipoprotein component" evidence="2">
    <location>
        <begin position="41"/>
        <end position="190"/>
    </location>
</feature>
<dbReference type="EMBL" id="FOLO01000003">
    <property type="protein sequence ID" value="SFB99875.1"/>
    <property type="molecule type" value="Genomic_DNA"/>
</dbReference>
<dbReference type="RefSeq" id="WP_091979930.1">
    <property type="nucleotide sequence ID" value="NZ_FOLO01000003.1"/>
</dbReference>
<evidence type="ECO:0000313" key="3">
    <source>
        <dbReference type="EMBL" id="SFB99875.1"/>
    </source>
</evidence>
<name>A0A1I1FKL8_9GAMM</name>
<dbReference type="OrthoDB" id="6313948at2"/>
<dbReference type="STRING" id="1123010.SAMN02745724_00675"/>
<accession>A0A1I1FKL8</accession>
<keyword evidence="4" id="KW-1185">Reference proteome</keyword>
<dbReference type="PROSITE" id="PS51257">
    <property type="entry name" value="PROKAR_LIPOPROTEIN"/>
    <property type="match status" value="1"/>
</dbReference>
<feature type="signal peptide" evidence="1">
    <location>
        <begin position="1"/>
        <end position="20"/>
    </location>
</feature>
<keyword evidence="1" id="KW-0732">Signal</keyword>
<protein>
    <submittedName>
        <fullName evidence="3">ABC-type transport auxiliary lipoprotein component</fullName>
    </submittedName>
</protein>
<dbReference type="AlphaFoldDB" id="A0A1I1FKL8"/>
<proteinExistence type="predicted"/>
<dbReference type="Proteomes" id="UP000198862">
    <property type="component" value="Unassembled WGS sequence"/>
</dbReference>
<dbReference type="Gene3D" id="3.40.50.10610">
    <property type="entry name" value="ABC-type transport auxiliary lipoprotein component"/>
    <property type="match status" value="1"/>
</dbReference>
<dbReference type="Pfam" id="PF03886">
    <property type="entry name" value="ABC_trans_aux"/>
    <property type="match status" value="1"/>
</dbReference>
<dbReference type="InterPro" id="IPR005586">
    <property type="entry name" value="ABC_trans_aux"/>
</dbReference>
<sequence>MRFSFIFIIIIMLSSCSHKAAFNNIHYYQFYGQNNKLSITKKDDNAILVISDIVLPSSLNNRGIAMRISKQQFQNANWHQWNSAPDEMLLSITQGNLASLETNWLVLTKSTPHISLIAKKHAFYEVKWTLTRFNGGLNNNAEIAGMWQIFKHQTDGDISIIQQEYFTEQTTLTKDGYQALVGALEITWLKINKDFMLALENITKLDD</sequence>